<comment type="caution">
    <text evidence="4">The sequence shown here is derived from an EMBL/GenBank/DDBJ whole genome shotgun (WGS) entry which is preliminary data.</text>
</comment>
<sequence>MTYDVLIIGGGYAGLTAALYAARGMCLVAVVRDGPPRNASGQGVHGLISRDGASSSSLLAEATDELCRYGVKFFEGQAETVWGKNGDFTVQLGSGEEVNARKLILATGVQDQLPERPEGLRELWGKRVHHCPHCYGYEVRGQVIAAYLPGAAFRPEVLSSWFYYRRYGEQVLICSDGPVQATDAERARLEEHGITLCQSALMRVEDTGERARLHFADGSSADVAALYTGSGRTPNTELARQLGCDLDEQTGNIKVDPATNATSVPGVYAAGDVTGGNQVALALAGGARAGMFADFALHGEELPDWVKKLEGRSTQTTQPT</sequence>
<name>A0ABQ3KBP0_9DEIO</name>
<evidence type="ECO:0000259" key="3">
    <source>
        <dbReference type="Pfam" id="PF07992"/>
    </source>
</evidence>
<dbReference type="InterPro" id="IPR023753">
    <property type="entry name" value="FAD/NAD-binding_dom"/>
</dbReference>
<dbReference type="EMBL" id="BNAL01000070">
    <property type="protein sequence ID" value="GHG12924.1"/>
    <property type="molecule type" value="Genomic_DNA"/>
</dbReference>
<dbReference type="Proteomes" id="UP000632154">
    <property type="component" value="Unassembled WGS sequence"/>
</dbReference>
<dbReference type="InterPro" id="IPR050097">
    <property type="entry name" value="Ferredoxin-NADP_redctase_2"/>
</dbReference>
<feature type="domain" description="FAD/NAD(P)-binding" evidence="3">
    <location>
        <begin position="3"/>
        <end position="278"/>
    </location>
</feature>
<keyword evidence="2" id="KW-0560">Oxidoreductase</keyword>
<reference evidence="5" key="1">
    <citation type="journal article" date="2019" name="Int. J. Syst. Evol. Microbiol.">
        <title>The Global Catalogue of Microorganisms (GCM) 10K type strain sequencing project: providing services to taxonomists for standard genome sequencing and annotation.</title>
        <authorList>
            <consortium name="The Broad Institute Genomics Platform"/>
            <consortium name="The Broad Institute Genome Sequencing Center for Infectious Disease"/>
            <person name="Wu L."/>
            <person name="Ma J."/>
        </authorList>
    </citation>
    <scope>NUCLEOTIDE SEQUENCE [LARGE SCALE GENOMIC DNA]</scope>
    <source>
        <strain evidence="5">CGMCC 1.18439</strain>
    </source>
</reference>
<proteinExistence type="predicted"/>
<dbReference type="SUPFAM" id="SSF51905">
    <property type="entry name" value="FAD/NAD(P)-binding domain"/>
    <property type="match status" value="1"/>
</dbReference>
<keyword evidence="5" id="KW-1185">Reference proteome</keyword>
<dbReference type="PRINTS" id="PR00469">
    <property type="entry name" value="PNDRDTASEII"/>
</dbReference>
<dbReference type="RefSeq" id="WP_189644186.1">
    <property type="nucleotide sequence ID" value="NZ_BNAL01000070.1"/>
</dbReference>
<evidence type="ECO:0000256" key="2">
    <source>
        <dbReference type="ARBA" id="ARBA00023002"/>
    </source>
</evidence>
<organism evidence="4 5">
    <name type="scientific">Deinococcus piscis</name>
    <dbReference type="NCBI Taxonomy" id="394230"/>
    <lineage>
        <taxon>Bacteria</taxon>
        <taxon>Thermotogati</taxon>
        <taxon>Deinococcota</taxon>
        <taxon>Deinococci</taxon>
        <taxon>Deinococcales</taxon>
        <taxon>Deinococcaceae</taxon>
        <taxon>Deinococcus</taxon>
    </lineage>
</organism>
<dbReference type="PANTHER" id="PTHR48105">
    <property type="entry name" value="THIOREDOXIN REDUCTASE 1-RELATED-RELATED"/>
    <property type="match status" value="1"/>
</dbReference>
<evidence type="ECO:0000256" key="1">
    <source>
        <dbReference type="ARBA" id="ARBA00022630"/>
    </source>
</evidence>
<gene>
    <name evidence="4" type="ORF">GCM10017783_26050</name>
</gene>
<protein>
    <submittedName>
        <fullName evidence="4">Thioredoxin reductase</fullName>
    </submittedName>
</protein>
<dbReference type="InterPro" id="IPR036188">
    <property type="entry name" value="FAD/NAD-bd_sf"/>
</dbReference>
<evidence type="ECO:0000313" key="5">
    <source>
        <dbReference type="Proteomes" id="UP000632154"/>
    </source>
</evidence>
<dbReference type="Gene3D" id="3.50.50.60">
    <property type="entry name" value="FAD/NAD(P)-binding domain"/>
    <property type="match status" value="2"/>
</dbReference>
<accession>A0ABQ3KBP0</accession>
<evidence type="ECO:0000313" key="4">
    <source>
        <dbReference type="EMBL" id="GHG12924.1"/>
    </source>
</evidence>
<dbReference type="PRINTS" id="PR00368">
    <property type="entry name" value="FADPNR"/>
</dbReference>
<keyword evidence="1" id="KW-0285">Flavoprotein</keyword>
<dbReference type="Pfam" id="PF07992">
    <property type="entry name" value="Pyr_redox_2"/>
    <property type="match status" value="1"/>
</dbReference>